<keyword evidence="2" id="KW-1133">Transmembrane helix</keyword>
<dbReference type="Proteomes" id="UP000777438">
    <property type="component" value="Unassembled WGS sequence"/>
</dbReference>
<name>A0A9P9AVH8_9HYPO</name>
<evidence type="ECO:0000256" key="2">
    <source>
        <dbReference type="SAM" id="Phobius"/>
    </source>
</evidence>
<dbReference type="AlphaFoldDB" id="A0A9P9AVH8"/>
<evidence type="ECO:0000313" key="4">
    <source>
        <dbReference type="Proteomes" id="UP000777438"/>
    </source>
</evidence>
<gene>
    <name evidence="3" type="ORF">B0T10DRAFT_473935</name>
</gene>
<comment type="caution">
    <text evidence="3">The sequence shown here is derived from an EMBL/GenBank/DDBJ whole genome shotgun (WGS) entry which is preliminary data.</text>
</comment>
<keyword evidence="4" id="KW-1185">Reference proteome</keyword>
<reference evidence="3 4" key="1">
    <citation type="journal article" date="2021" name="Nat. Commun.">
        <title>Genetic determinants of endophytism in the Arabidopsis root mycobiome.</title>
        <authorList>
            <person name="Mesny F."/>
            <person name="Miyauchi S."/>
            <person name="Thiergart T."/>
            <person name="Pickel B."/>
            <person name="Atanasova L."/>
            <person name="Karlsson M."/>
            <person name="Huettel B."/>
            <person name="Barry K.W."/>
            <person name="Haridas S."/>
            <person name="Chen C."/>
            <person name="Bauer D."/>
            <person name="Andreopoulos W."/>
            <person name="Pangilinan J."/>
            <person name="LaButti K."/>
            <person name="Riley R."/>
            <person name="Lipzen A."/>
            <person name="Clum A."/>
            <person name="Drula E."/>
            <person name="Henrissat B."/>
            <person name="Kohler A."/>
            <person name="Grigoriev I.V."/>
            <person name="Martin F.M."/>
            <person name="Hacquard S."/>
        </authorList>
    </citation>
    <scope>NUCLEOTIDE SEQUENCE [LARGE SCALE GENOMIC DNA]</scope>
    <source>
        <strain evidence="3 4">MPI-CAGE-CH-0241</strain>
    </source>
</reference>
<evidence type="ECO:0000256" key="1">
    <source>
        <dbReference type="SAM" id="MobiDB-lite"/>
    </source>
</evidence>
<sequence length="153" mass="16494">MAAGLWLENVTGTLQDRRVISARPNNLMCNGVSSSHQGPDKTQNHARVDLRLPPPDRRRRCLSHLVGELVGLSPRCSAKFGLEPSTSECRGPCLTKSTSMACPTRHTVQNAPATNISILGFILCSFLNHVVALFVANFISKSITGPDSPSCPD</sequence>
<feature type="transmembrane region" description="Helical" evidence="2">
    <location>
        <begin position="118"/>
        <end position="139"/>
    </location>
</feature>
<dbReference type="EMBL" id="JAGPYM010000002">
    <property type="protein sequence ID" value="KAH6898893.1"/>
    <property type="molecule type" value="Genomic_DNA"/>
</dbReference>
<feature type="region of interest" description="Disordered" evidence="1">
    <location>
        <begin position="30"/>
        <end position="52"/>
    </location>
</feature>
<feature type="compositionally biased region" description="Basic and acidic residues" evidence="1">
    <location>
        <begin position="38"/>
        <end position="52"/>
    </location>
</feature>
<evidence type="ECO:0000313" key="3">
    <source>
        <dbReference type="EMBL" id="KAH6898893.1"/>
    </source>
</evidence>
<accession>A0A9P9AVH8</accession>
<keyword evidence="2" id="KW-0812">Transmembrane</keyword>
<protein>
    <submittedName>
        <fullName evidence="3">Uncharacterized protein</fullName>
    </submittedName>
</protein>
<organism evidence="3 4">
    <name type="scientific">Thelonectria olida</name>
    <dbReference type="NCBI Taxonomy" id="1576542"/>
    <lineage>
        <taxon>Eukaryota</taxon>
        <taxon>Fungi</taxon>
        <taxon>Dikarya</taxon>
        <taxon>Ascomycota</taxon>
        <taxon>Pezizomycotina</taxon>
        <taxon>Sordariomycetes</taxon>
        <taxon>Hypocreomycetidae</taxon>
        <taxon>Hypocreales</taxon>
        <taxon>Nectriaceae</taxon>
        <taxon>Thelonectria</taxon>
    </lineage>
</organism>
<keyword evidence="2" id="KW-0472">Membrane</keyword>
<proteinExistence type="predicted"/>